<dbReference type="RefSeq" id="WP_284391016.1">
    <property type="nucleotide sequence ID" value="NZ_BSNG01000001.1"/>
</dbReference>
<keyword evidence="3" id="KW-0378">Hydrolase</keyword>
<dbReference type="SMART" id="SM01154">
    <property type="entry name" value="DUF1704"/>
    <property type="match status" value="1"/>
</dbReference>
<reference evidence="5" key="1">
    <citation type="journal article" date="2014" name="Int. J. Syst. Evol. Microbiol.">
        <title>Complete genome of a new Firmicutes species belonging to the dominant human colonic microbiota ('Ruminococcus bicirculans') reveals two chromosomes and a selective capacity to utilize plant glucans.</title>
        <authorList>
            <consortium name="NISC Comparative Sequencing Program"/>
            <person name="Wegmann U."/>
            <person name="Louis P."/>
            <person name="Goesmann A."/>
            <person name="Henrissat B."/>
            <person name="Duncan S.H."/>
            <person name="Flint H.J."/>
        </authorList>
    </citation>
    <scope>NUCLEOTIDE SEQUENCE</scope>
    <source>
        <strain evidence="5">NBRC 103855</strain>
    </source>
</reference>
<evidence type="ECO:0000313" key="6">
    <source>
        <dbReference type="Proteomes" id="UP001161406"/>
    </source>
</evidence>
<evidence type="ECO:0000256" key="4">
    <source>
        <dbReference type="ARBA" id="ARBA00023049"/>
    </source>
</evidence>
<comment type="cofactor">
    <cofactor evidence="1">
        <name>Zn(2+)</name>
        <dbReference type="ChEBI" id="CHEBI:29105"/>
    </cofactor>
</comment>
<evidence type="ECO:0008006" key="7">
    <source>
        <dbReference type="Google" id="ProtNLM"/>
    </source>
</evidence>
<name>A0ABQ5UGT0_9HYPH</name>
<gene>
    <name evidence="5" type="ORF">GCM10007913_23450</name>
</gene>
<proteinExistence type="predicted"/>
<keyword evidence="6" id="KW-1185">Reference proteome</keyword>
<keyword evidence="4" id="KW-0482">Metalloprotease</keyword>
<comment type="caution">
    <text evidence="5">The sequence shown here is derived from an EMBL/GenBank/DDBJ whole genome shotgun (WGS) entry which is preliminary data.</text>
</comment>
<evidence type="ECO:0000256" key="2">
    <source>
        <dbReference type="ARBA" id="ARBA00022670"/>
    </source>
</evidence>
<dbReference type="Proteomes" id="UP001161406">
    <property type="component" value="Unassembled WGS sequence"/>
</dbReference>
<dbReference type="InterPro" id="IPR012548">
    <property type="entry name" value="MATCAP"/>
</dbReference>
<evidence type="ECO:0000313" key="5">
    <source>
        <dbReference type="EMBL" id="GLQ10413.1"/>
    </source>
</evidence>
<evidence type="ECO:0000256" key="3">
    <source>
        <dbReference type="ARBA" id="ARBA00022801"/>
    </source>
</evidence>
<dbReference type="Pfam" id="PF08014">
    <property type="entry name" value="MATCAP"/>
    <property type="match status" value="1"/>
</dbReference>
<dbReference type="PANTHER" id="PTHR31817">
    <property type="match status" value="1"/>
</dbReference>
<accession>A0ABQ5UGT0</accession>
<sequence length="617" mass="67018">MSAKPAGLREKVSAALDAGTPIRLDLGNGSRLHIDRPMPFLCVHLARRSQPAARDIAMANAAYLIVRNLGEAVTVIRLVGEQMQARFGAFLLLDVGELARDQLAKDSPYLPPFELGLSAPDDAVAQAALSAFVGSVEAVTNKFRVPRIAKHALAGDPHASLARRVPMFPTLTVRFAPIYRVSGSKTFYPALRERVVANIFDAGLQAAASFAAATTKLALPSHRALGRQVFIDAVGRADKAMDEVAQSFDFLLAVTPINAEAAWAQFKEGGYHRAPNFLYRPLAIAPDRQKKALFSIALDHFEDPVLTQLYREKQQELDLQLSLLAARETRRFVELGRALYGSVEPPLLAMAQSILDTTAKRAGRKDTEPDTADHAFVERKAQAMIATYASQYDAFAATIELRDDLPAGLMVTNGRLLISRSTTMARQRVEALLSHEVGVHLLTYYNGSAQGLRLFRSGLAGYEGAQEGLAVLAEYLAGGMTVARLRLIAARVLACAAMLDGATFQDNFRLLTKDLGFPLQAAFNLALRVHRGGGLAKDAIYLRGLLEILKHLEGGGALEPFWMGKIAATHFAVMQELNTRGLLKGPRLIPEFLSIKGAEERLAKARSGLAPIDLIAR</sequence>
<dbReference type="NCBIfam" id="TIGR02421">
    <property type="entry name" value="QEGLA"/>
    <property type="match status" value="1"/>
</dbReference>
<dbReference type="EMBL" id="BSNG01000001">
    <property type="protein sequence ID" value="GLQ10413.1"/>
    <property type="molecule type" value="Genomic_DNA"/>
</dbReference>
<protein>
    <recommendedName>
        <fullName evidence="7">Flavohemoglobin expression-modulating QEGLA motif protein</fullName>
    </recommendedName>
</protein>
<dbReference type="InterPro" id="IPR012656">
    <property type="entry name" value="CHP02421_QEGLA"/>
</dbReference>
<dbReference type="PANTHER" id="PTHR31817:SF0">
    <property type="entry name" value="CHROMOSOME UNDETERMINED SCAFFOLD_67, WHOLE GENOME SHOTGUN SEQUENCE"/>
    <property type="match status" value="1"/>
</dbReference>
<reference evidence="5" key="2">
    <citation type="submission" date="2023-01" db="EMBL/GenBank/DDBJ databases">
        <title>Draft genome sequence of Devosia yakushimensis strain NBRC 103855.</title>
        <authorList>
            <person name="Sun Q."/>
            <person name="Mori K."/>
        </authorList>
    </citation>
    <scope>NUCLEOTIDE SEQUENCE</scope>
    <source>
        <strain evidence="5">NBRC 103855</strain>
    </source>
</reference>
<evidence type="ECO:0000256" key="1">
    <source>
        <dbReference type="ARBA" id="ARBA00001947"/>
    </source>
</evidence>
<organism evidence="5 6">
    <name type="scientific">Devosia yakushimensis</name>
    <dbReference type="NCBI Taxonomy" id="470028"/>
    <lineage>
        <taxon>Bacteria</taxon>
        <taxon>Pseudomonadati</taxon>
        <taxon>Pseudomonadota</taxon>
        <taxon>Alphaproteobacteria</taxon>
        <taxon>Hyphomicrobiales</taxon>
        <taxon>Devosiaceae</taxon>
        <taxon>Devosia</taxon>
    </lineage>
</organism>
<keyword evidence="2" id="KW-0645">Protease</keyword>